<comment type="function">
    <text evidence="2">May mediate accelerated ATP-independent bidirectional transbilayer migration of phospholipids upon binding calcium ions that results in a loss of phospholipid asymmetry in the plasma membrane.</text>
</comment>
<keyword evidence="2" id="KW-0449">Lipoprotein</keyword>
<keyword evidence="4" id="KW-1185">Reference proteome</keyword>
<keyword evidence="2" id="KW-0564">Palmitate</keyword>
<proteinExistence type="inferred from homology"/>
<accession>A0AAW0VVJ9</accession>
<dbReference type="Pfam" id="PF03803">
    <property type="entry name" value="Scramblase"/>
    <property type="match status" value="1"/>
</dbReference>
<dbReference type="GO" id="GO:0017128">
    <property type="term" value="F:phospholipid scramblase activity"/>
    <property type="evidence" value="ECO:0007669"/>
    <property type="project" value="InterPro"/>
</dbReference>
<dbReference type="Proteomes" id="UP001445076">
    <property type="component" value="Unassembled WGS sequence"/>
</dbReference>
<keyword evidence="2" id="KW-0106">Calcium</keyword>
<comment type="similarity">
    <text evidence="1 2">Belongs to the phospholipid scramblase family.</text>
</comment>
<dbReference type="AlphaFoldDB" id="A0AAW0VVJ9"/>
<reference evidence="3 4" key="1">
    <citation type="journal article" date="2024" name="BMC Genomics">
        <title>Genome assembly of redclaw crayfish (Cherax quadricarinatus) provides insights into its immune adaptation and hypoxia tolerance.</title>
        <authorList>
            <person name="Liu Z."/>
            <person name="Zheng J."/>
            <person name="Li H."/>
            <person name="Fang K."/>
            <person name="Wang S."/>
            <person name="He J."/>
            <person name="Zhou D."/>
            <person name="Weng S."/>
            <person name="Chi M."/>
            <person name="Gu Z."/>
            <person name="He J."/>
            <person name="Li F."/>
            <person name="Wang M."/>
        </authorList>
    </citation>
    <scope>NUCLEOTIDE SEQUENCE [LARGE SCALE GENOMIC DNA]</scope>
    <source>
        <strain evidence="3">ZL_2023a</strain>
    </source>
</reference>
<dbReference type="InterPro" id="IPR005552">
    <property type="entry name" value="Scramblase"/>
</dbReference>
<dbReference type="PANTHER" id="PTHR23248">
    <property type="entry name" value="PHOSPHOLIPID SCRAMBLASE-RELATED"/>
    <property type="match status" value="1"/>
</dbReference>
<dbReference type="GO" id="GO:0005886">
    <property type="term" value="C:plasma membrane"/>
    <property type="evidence" value="ECO:0007669"/>
    <property type="project" value="TreeGrafter"/>
</dbReference>
<evidence type="ECO:0000256" key="2">
    <source>
        <dbReference type="RuleBase" id="RU363116"/>
    </source>
</evidence>
<gene>
    <name evidence="3" type="ORF">OTU49_013282</name>
</gene>
<organism evidence="3 4">
    <name type="scientific">Cherax quadricarinatus</name>
    <name type="common">Australian red claw crayfish</name>
    <dbReference type="NCBI Taxonomy" id="27406"/>
    <lineage>
        <taxon>Eukaryota</taxon>
        <taxon>Metazoa</taxon>
        <taxon>Ecdysozoa</taxon>
        <taxon>Arthropoda</taxon>
        <taxon>Crustacea</taxon>
        <taxon>Multicrustacea</taxon>
        <taxon>Malacostraca</taxon>
        <taxon>Eumalacostraca</taxon>
        <taxon>Eucarida</taxon>
        <taxon>Decapoda</taxon>
        <taxon>Pleocyemata</taxon>
        <taxon>Astacidea</taxon>
        <taxon>Parastacoidea</taxon>
        <taxon>Parastacidae</taxon>
        <taxon>Cherax</taxon>
    </lineage>
</organism>
<comment type="cofactor">
    <cofactor evidence="2">
        <name>Ca(2+)</name>
        <dbReference type="ChEBI" id="CHEBI:29108"/>
    </cofactor>
</comment>
<evidence type="ECO:0000313" key="3">
    <source>
        <dbReference type="EMBL" id="KAK8720487.1"/>
    </source>
</evidence>
<sequence>MASDLMELGSRSLISALHKPVAPPGLEYLAQLDQVAIQQIVKMCEVMTALEFKNKYILKNSVGQEFLFAQEHSTFCSRHFLANVRPFQTAFTNNCGQEVMRLNRPLKCANCCSPCCLQVMEVSNLGQMMGSVHQEWSFCTPWAAKFTIKNPSNDILYWVKAPCCVCSCGGDVIFQDILYFER</sequence>
<comment type="caution">
    <text evidence="3">The sequence shown here is derived from an EMBL/GenBank/DDBJ whole genome shotgun (WGS) entry which is preliminary data.</text>
</comment>
<protein>
    <recommendedName>
        <fullName evidence="2">Phospholipid scramblase</fullName>
    </recommendedName>
</protein>
<dbReference type="PANTHER" id="PTHR23248:SF9">
    <property type="entry name" value="PHOSPHOLIPID SCRAMBLASE"/>
    <property type="match status" value="1"/>
</dbReference>
<dbReference type="EMBL" id="JARKIK010000372">
    <property type="protein sequence ID" value="KAK8720487.1"/>
    <property type="molecule type" value="Genomic_DNA"/>
</dbReference>
<evidence type="ECO:0000256" key="1">
    <source>
        <dbReference type="ARBA" id="ARBA00005350"/>
    </source>
</evidence>
<name>A0AAW0VVJ9_CHEQU</name>
<evidence type="ECO:0000313" key="4">
    <source>
        <dbReference type="Proteomes" id="UP001445076"/>
    </source>
</evidence>